<feature type="region of interest" description="Disordered" evidence="3">
    <location>
        <begin position="1"/>
        <end position="60"/>
    </location>
</feature>
<comment type="subcellular location">
    <subcellularLocation>
        <location evidence="1">Nucleus</location>
    </subcellularLocation>
</comment>
<organism evidence="4 5">
    <name type="scientific">Iris pallida</name>
    <name type="common">Sweet iris</name>
    <dbReference type="NCBI Taxonomy" id="29817"/>
    <lineage>
        <taxon>Eukaryota</taxon>
        <taxon>Viridiplantae</taxon>
        <taxon>Streptophyta</taxon>
        <taxon>Embryophyta</taxon>
        <taxon>Tracheophyta</taxon>
        <taxon>Spermatophyta</taxon>
        <taxon>Magnoliopsida</taxon>
        <taxon>Liliopsida</taxon>
        <taxon>Asparagales</taxon>
        <taxon>Iridaceae</taxon>
        <taxon>Iridoideae</taxon>
        <taxon>Irideae</taxon>
        <taxon>Iris</taxon>
    </lineage>
</organism>
<dbReference type="InterPro" id="IPR051992">
    <property type="entry name" value="OxStress_Response_Reg"/>
</dbReference>
<dbReference type="GO" id="GO:0006950">
    <property type="term" value="P:response to stress"/>
    <property type="evidence" value="ECO:0007669"/>
    <property type="project" value="UniProtKB-ARBA"/>
</dbReference>
<name>A0AAX6FIZ6_IRIPA</name>
<dbReference type="EMBL" id="JANAVB010028398">
    <property type="protein sequence ID" value="KAJ6815965.1"/>
    <property type="molecule type" value="Genomic_DNA"/>
</dbReference>
<sequence length="181" mass="19224">MGEGLKQMLSSSSYRAEDDEELGETSSLSGGESDDDVAAGGEEYAASSLPPKNSDRSLDELSSLVSQLPLKRGLSKYYQGKSQSFSSFSDVGSVGDLAKKETPYKRKMMKTCRSYAGGLDEHNCEPSSAGDHYNKSITTVPKKASTNSRRNGACAPLIASTSSLFSSGHGKPPLIPIQTNI</sequence>
<dbReference type="GO" id="GO:0005634">
    <property type="term" value="C:nucleus"/>
    <property type="evidence" value="ECO:0007669"/>
    <property type="project" value="UniProtKB-SubCell"/>
</dbReference>
<keyword evidence="5" id="KW-1185">Reference proteome</keyword>
<protein>
    <recommendedName>
        <fullName evidence="6">Oxidative stress 3</fullName>
    </recommendedName>
</protein>
<evidence type="ECO:0000256" key="1">
    <source>
        <dbReference type="ARBA" id="ARBA00004123"/>
    </source>
</evidence>
<evidence type="ECO:0008006" key="6">
    <source>
        <dbReference type="Google" id="ProtNLM"/>
    </source>
</evidence>
<dbReference type="PANTHER" id="PTHR33172">
    <property type="entry name" value="OS08G0516900 PROTEIN"/>
    <property type="match status" value="1"/>
</dbReference>
<comment type="caution">
    <text evidence="4">The sequence shown here is derived from an EMBL/GenBank/DDBJ whole genome shotgun (WGS) entry which is preliminary data.</text>
</comment>
<evidence type="ECO:0000313" key="5">
    <source>
        <dbReference type="Proteomes" id="UP001140949"/>
    </source>
</evidence>
<reference evidence="4" key="1">
    <citation type="journal article" date="2023" name="GigaByte">
        <title>Genome assembly of the bearded iris, Iris pallida Lam.</title>
        <authorList>
            <person name="Bruccoleri R.E."/>
            <person name="Oakeley E.J."/>
            <person name="Faust A.M.E."/>
            <person name="Altorfer M."/>
            <person name="Dessus-Babus S."/>
            <person name="Burckhardt D."/>
            <person name="Oertli M."/>
            <person name="Naumann U."/>
            <person name="Petersen F."/>
            <person name="Wong J."/>
        </authorList>
    </citation>
    <scope>NUCLEOTIDE SEQUENCE</scope>
    <source>
        <strain evidence="4">GSM-AAB239-AS_SAM_17_03QT</strain>
    </source>
</reference>
<evidence type="ECO:0000256" key="3">
    <source>
        <dbReference type="SAM" id="MobiDB-lite"/>
    </source>
</evidence>
<dbReference type="PANTHER" id="PTHR33172:SF99">
    <property type="entry name" value="COLD INDUCED PROTEIN-LIKE"/>
    <property type="match status" value="1"/>
</dbReference>
<proteinExistence type="predicted"/>
<dbReference type="Proteomes" id="UP001140949">
    <property type="component" value="Unassembled WGS sequence"/>
</dbReference>
<keyword evidence="2" id="KW-0539">Nucleus</keyword>
<dbReference type="AlphaFoldDB" id="A0AAX6FIZ6"/>
<gene>
    <name evidence="4" type="ORF">M6B38_418995</name>
</gene>
<evidence type="ECO:0000313" key="4">
    <source>
        <dbReference type="EMBL" id="KAJ6815965.1"/>
    </source>
</evidence>
<accession>A0AAX6FIZ6</accession>
<reference evidence="4" key="2">
    <citation type="submission" date="2023-04" db="EMBL/GenBank/DDBJ databases">
        <authorList>
            <person name="Bruccoleri R.E."/>
            <person name="Oakeley E.J."/>
            <person name="Faust A.-M."/>
            <person name="Dessus-Babus S."/>
            <person name="Altorfer M."/>
            <person name="Burckhardt D."/>
            <person name="Oertli M."/>
            <person name="Naumann U."/>
            <person name="Petersen F."/>
            <person name="Wong J."/>
        </authorList>
    </citation>
    <scope>NUCLEOTIDE SEQUENCE</scope>
    <source>
        <strain evidence="4">GSM-AAB239-AS_SAM_17_03QT</strain>
        <tissue evidence="4">Leaf</tissue>
    </source>
</reference>
<evidence type="ECO:0000256" key="2">
    <source>
        <dbReference type="ARBA" id="ARBA00023242"/>
    </source>
</evidence>